<feature type="region of interest" description="Disordered" evidence="1">
    <location>
        <begin position="25"/>
        <end position="73"/>
    </location>
</feature>
<dbReference type="EMBL" id="WTPW01000261">
    <property type="protein sequence ID" value="KAF0529174.1"/>
    <property type="molecule type" value="Genomic_DNA"/>
</dbReference>
<sequence>MDSDPQKRPYADDIWSMLNDWNNRMEGADNIDLDNEDTNSENSELVNKNADNKNSNLENKDANNKNSDSVNKVTDSDIEDADIIKRQFLAADKMVKELQTTLPKHPDIMYISKIINTQKTSSAIKTALASKPIDSAKIPLGKYYIR</sequence>
<accession>A0A8H4ASS7</accession>
<feature type="compositionally biased region" description="Acidic residues" evidence="1">
    <location>
        <begin position="29"/>
        <end position="39"/>
    </location>
</feature>
<organism evidence="2 3">
    <name type="scientific">Gigaspora margarita</name>
    <dbReference type="NCBI Taxonomy" id="4874"/>
    <lineage>
        <taxon>Eukaryota</taxon>
        <taxon>Fungi</taxon>
        <taxon>Fungi incertae sedis</taxon>
        <taxon>Mucoromycota</taxon>
        <taxon>Glomeromycotina</taxon>
        <taxon>Glomeromycetes</taxon>
        <taxon>Diversisporales</taxon>
        <taxon>Gigasporaceae</taxon>
        <taxon>Gigaspora</taxon>
    </lineage>
</organism>
<keyword evidence="3" id="KW-1185">Reference proteome</keyword>
<evidence type="ECO:0000313" key="3">
    <source>
        <dbReference type="Proteomes" id="UP000439903"/>
    </source>
</evidence>
<comment type="caution">
    <text evidence="2">The sequence shown here is derived from an EMBL/GenBank/DDBJ whole genome shotgun (WGS) entry which is preliminary data.</text>
</comment>
<name>A0A8H4ASS7_GIGMA</name>
<dbReference type="AlphaFoldDB" id="A0A8H4ASS7"/>
<reference evidence="2 3" key="1">
    <citation type="journal article" date="2019" name="Environ. Microbiol.">
        <title>At the nexus of three kingdoms: the genome of the mycorrhizal fungus Gigaspora margarita provides insights into plant, endobacterial and fungal interactions.</title>
        <authorList>
            <person name="Venice F."/>
            <person name="Ghignone S."/>
            <person name="Salvioli di Fossalunga A."/>
            <person name="Amselem J."/>
            <person name="Novero M."/>
            <person name="Xianan X."/>
            <person name="Sedzielewska Toro K."/>
            <person name="Morin E."/>
            <person name="Lipzen A."/>
            <person name="Grigoriev I.V."/>
            <person name="Henrissat B."/>
            <person name="Martin F.M."/>
            <person name="Bonfante P."/>
        </authorList>
    </citation>
    <scope>NUCLEOTIDE SEQUENCE [LARGE SCALE GENOMIC DNA]</scope>
    <source>
        <strain evidence="2 3">BEG34</strain>
    </source>
</reference>
<dbReference type="Proteomes" id="UP000439903">
    <property type="component" value="Unassembled WGS sequence"/>
</dbReference>
<feature type="compositionally biased region" description="Polar residues" evidence="1">
    <location>
        <begin position="64"/>
        <end position="73"/>
    </location>
</feature>
<evidence type="ECO:0000256" key="1">
    <source>
        <dbReference type="SAM" id="MobiDB-lite"/>
    </source>
</evidence>
<gene>
    <name evidence="2" type="ORF">F8M41_012815</name>
</gene>
<evidence type="ECO:0000313" key="2">
    <source>
        <dbReference type="EMBL" id="KAF0529174.1"/>
    </source>
</evidence>
<protein>
    <submittedName>
        <fullName evidence="2">Uncharacterized protein</fullName>
    </submittedName>
</protein>
<proteinExistence type="predicted"/>